<dbReference type="GO" id="GO:0042732">
    <property type="term" value="P:D-xylose metabolic process"/>
    <property type="evidence" value="ECO:0007669"/>
    <property type="project" value="UniProtKB-KW"/>
</dbReference>
<keyword evidence="3" id="KW-0808">Transferase</keyword>
<evidence type="ECO:0000256" key="4">
    <source>
        <dbReference type="ARBA" id="ARBA00022777"/>
    </source>
</evidence>
<dbReference type="PANTHER" id="PTHR43095:SF5">
    <property type="entry name" value="XYLULOSE KINASE"/>
    <property type="match status" value="1"/>
</dbReference>
<dbReference type="InterPro" id="IPR050406">
    <property type="entry name" value="FGGY_Carb_Kinase"/>
</dbReference>
<name>A0A5C4MFG7_9ACTN</name>
<feature type="region of interest" description="Disordered" evidence="5">
    <location>
        <begin position="480"/>
        <end position="503"/>
    </location>
</feature>
<keyword evidence="2" id="KW-0119">Carbohydrate metabolism</keyword>
<keyword evidence="2" id="KW-0859">Xylose metabolism</keyword>
<sequence>MIVGVDVGTTVTKAALIGRDGRAVRSAAAPSQLVRRGVEVEQDLEDVLSTVAAVVREVCAGVDAPVDAIALTGQGDGLWLRDADGYAVRPPISWQDGRASSLVEEWRAEGAPDGVMAQVFALTGSGLFPGSHAALLAYLDAHEPESLRRAAVAGYCIDAVLQRLTGTISVDASDASLPFLDVRSRTYVDEALELCGIAGWRHLLADPAPPHAVFALDDRGAALLGLPAGTPVTAGPYDLQACGFGSGSVAENDATMVVGTTLACQVLTTDATVRAGDEPAGMWLCTPDPATYLHVMPSMVGTAGVDWALRTLGLEITALDTLLADSAPGAGGVRAFPYFSGAGERAPFVDPRARGRLDGMTLSTTPADLVRAVCESVAYAARHCFDRLGLSGEVAACGGGTRSKAWLQIFADVLGTDIHVPREPLVGARGAALVAWESLGVDIDVEAWRADRDVIVPSPASARYDVGYRRYLDDLATARASWSRASAEPASGDPASEDRGATA</sequence>
<evidence type="ECO:0000259" key="7">
    <source>
        <dbReference type="Pfam" id="PF02782"/>
    </source>
</evidence>
<dbReference type="RefSeq" id="WP_139087449.1">
    <property type="nucleotide sequence ID" value="NZ_VDFR01000147.1"/>
</dbReference>
<organism evidence="8 9">
    <name type="scientific">Mumia zhuanghuii</name>
    <dbReference type="NCBI Taxonomy" id="2585211"/>
    <lineage>
        <taxon>Bacteria</taxon>
        <taxon>Bacillati</taxon>
        <taxon>Actinomycetota</taxon>
        <taxon>Actinomycetes</taxon>
        <taxon>Propionibacteriales</taxon>
        <taxon>Nocardioidaceae</taxon>
        <taxon>Mumia</taxon>
    </lineage>
</organism>
<evidence type="ECO:0000256" key="5">
    <source>
        <dbReference type="SAM" id="MobiDB-lite"/>
    </source>
</evidence>
<dbReference type="OrthoDB" id="9782710at2"/>
<dbReference type="PIRSF" id="PIRSF000538">
    <property type="entry name" value="GlpK"/>
    <property type="match status" value="1"/>
</dbReference>
<dbReference type="InterPro" id="IPR000577">
    <property type="entry name" value="Carb_kinase_FGGY"/>
</dbReference>
<reference evidence="8 9" key="1">
    <citation type="submission" date="2019-05" db="EMBL/GenBank/DDBJ databases">
        <title>Mumia sp. nov., isolated from the intestinal contents of plateau pika (Ochotona curzoniae) in the Qinghai-Tibet plateau of China.</title>
        <authorList>
            <person name="Tian Z."/>
        </authorList>
    </citation>
    <scope>NUCLEOTIDE SEQUENCE [LARGE SCALE GENOMIC DNA]</scope>
    <source>
        <strain evidence="9">527</strain>
    </source>
</reference>
<keyword evidence="4 8" id="KW-0418">Kinase</keyword>
<feature type="domain" description="Carbohydrate kinase FGGY N-terminal" evidence="6">
    <location>
        <begin position="1"/>
        <end position="245"/>
    </location>
</feature>
<dbReference type="PANTHER" id="PTHR43095">
    <property type="entry name" value="SUGAR KINASE"/>
    <property type="match status" value="1"/>
</dbReference>
<evidence type="ECO:0000259" key="6">
    <source>
        <dbReference type="Pfam" id="PF00370"/>
    </source>
</evidence>
<dbReference type="InterPro" id="IPR043129">
    <property type="entry name" value="ATPase_NBD"/>
</dbReference>
<evidence type="ECO:0000256" key="3">
    <source>
        <dbReference type="ARBA" id="ARBA00022679"/>
    </source>
</evidence>
<accession>A0A5C4MFG7</accession>
<dbReference type="GO" id="GO:0016301">
    <property type="term" value="F:kinase activity"/>
    <property type="evidence" value="ECO:0007669"/>
    <property type="project" value="UniProtKB-KW"/>
</dbReference>
<evidence type="ECO:0000313" key="9">
    <source>
        <dbReference type="Proteomes" id="UP000306740"/>
    </source>
</evidence>
<evidence type="ECO:0000256" key="1">
    <source>
        <dbReference type="ARBA" id="ARBA00009156"/>
    </source>
</evidence>
<proteinExistence type="inferred from homology"/>
<evidence type="ECO:0000313" key="8">
    <source>
        <dbReference type="EMBL" id="TNC35442.1"/>
    </source>
</evidence>
<dbReference type="Pfam" id="PF02782">
    <property type="entry name" value="FGGY_C"/>
    <property type="match status" value="1"/>
</dbReference>
<dbReference type="Proteomes" id="UP000306740">
    <property type="component" value="Unassembled WGS sequence"/>
</dbReference>
<dbReference type="Pfam" id="PF00370">
    <property type="entry name" value="FGGY_N"/>
    <property type="match status" value="1"/>
</dbReference>
<feature type="compositionally biased region" description="Low complexity" evidence="5">
    <location>
        <begin position="480"/>
        <end position="491"/>
    </location>
</feature>
<dbReference type="InterPro" id="IPR018485">
    <property type="entry name" value="FGGY_C"/>
</dbReference>
<evidence type="ECO:0000256" key="2">
    <source>
        <dbReference type="ARBA" id="ARBA00022629"/>
    </source>
</evidence>
<comment type="similarity">
    <text evidence="1">Belongs to the FGGY kinase family.</text>
</comment>
<dbReference type="Gene3D" id="3.30.420.40">
    <property type="match status" value="2"/>
</dbReference>
<feature type="domain" description="Carbohydrate kinase FGGY C-terminal" evidence="7">
    <location>
        <begin position="256"/>
        <end position="435"/>
    </location>
</feature>
<dbReference type="EMBL" id="VDFR01000147">
    <property type="protein sequence ID" value="TNC35442.1"/>
    <property type="molecule type" value="Genomic_DNA"/>
</dbReference>
<dbReference type="InterPro" id="IPR018484">
    <property type="entry name" value="FGGY_N"/>
</dbReference>
<dbReference type="AlphaFoldDB" id="A0A5C4MFG7"/>
<comment type="caution">
    <text evidence="8">The sequence shown here is derived from an EMBL/GenBank/DDBJ whole genome shotgun (WGS) entry which is preliminary data.</text>
</comment>
<protein>
    <submittedName>
        <fullName evidence="8">Carbohydrate kinase</fullName>
    </submittedName>
</protein>
<gene>
    <name evidence="8" type="ORF">FHE65_27215</name>
</gene>
<dbReference type="SUPFAM" id="SSF53067">
    <property type="entry name" value="Actin-like ATPase domain"/>
    <property type="match status" value="2"/>
</dbReference>